<proteinExistence type="inferred from homology"/>
<dbReference type="GO" id="GO:0009052">
    <property type="term" value="P:pentose-phosphate shunt, non-oxidative branch"/>
    <property type="evidence" value="ECO:0007669"/>
    <property type="project" value="UniProtKB-UniRule"/>
</dbReference>
<dbReference type="PANTHER" id="PTHR11934">
    <property type="entry name" value="RIBOSE-5-PHOSPHATE ISOMERASE"/>
    <property type="match status" value="1"/>
</dbReference>
<dbReference type="InterPro" id="IPR004788">
    <property type="entry name" value="Ribose5P_isomerase_type_A"/>
</dbReference>
<dbReference type="NCBIfam" id="NF001924">
    <property type="entry name" value="PRK00702.1"/>
    <property type="match status" value="1"/>
</dbReference>
<dbReference type="Gene3D" id="3.40.50.1360">
    <property type="match status" value="1"/>
</dbReference>
<evidence type="ECO:0000256" key="1">
    <source>
        <dbReference type="ARBA" id="ARBA00001713"/>
    </source>
</evidence>
<feature type="binding site" evidence="5">
    <location>
        <begin position="89"/>
        <end position="92"/>
    </location>
    <ligand>
        <name>substrate</name>
    </ligand>
</feature>
<keyword evidence="7" id="KW-1185">Reference proteome</keyword>
<dbReference type="NCBIfam" id="TIGR00021">
    <property type="entry name" value="rpiA"/>
    <property type="match status" value="1"/>
</dbReference>
<feature type="binding site" evidence="5">
    <location>
        <begin position="33"/>
        <end position="36"/>
    </location>
    <ligand>
        <name>substrate</name>
    </ligand>
</feature>
<feature type="binding site" evidence="5">
    <location>
        <begin position="102"/>
        <end position="105"/>
    </location>
    <ligand>
        <name>substrate</name>
    </ligand>
</feature>
<dbReference type="UniPathway" id="UPA00115">
    <property type="reaction ID" value="UER00412"/>
</dbReference>
<dbReference type="FunFam" id="3.40.50.1360:FF:000001">
    <property type="entry name" value="Ribose-5-phosphate isomerase A"/>
    <property type="match status" value="1"/>
</dbReference>
<comment type="function">
    <text evidence="5">Catalyzes the reversible conversion of ribose-5-phosphate to ribulose 5-phosphate.</text>
</comment>
<keyword evidence="4 5" id="KW-0413">Isomerase</keyword>
<dbReference type="Proteomes" id="UP000185744">
    <property type="component" value="Unassembled WGS sequence"/>
</dbReference>
<protein>
    <recommendedName>
        <fullName evidence="5">Ribose-5-phosphate isomerase A</fullName>
        <ecNumber evidence="5">5.3.1.6</ecNumber>
    </recommendedName>
    <alternativeName>
        <fullName evidence="5">Phosphoriboisomerase A</fullName>
        <shortName evidence="5">PRI</shortName>
    </alternativeName>
</protein>
<comment type="catalytic activity">
    <reaction evidence="1 5">
        <text>aldehydo-D-ribose 5-phosphate = D-ribulose 5-phosphate</text>
        <dbReference type="Rhea" id="RHEA:14657"/>
        <dbReference type="ChEBI" id="CHEBI:58121"/>
        <dbReference type="ChEBI" id="CHEBI:58273"/>
        <dbReference type="EC" id="5.3.1.6"/>
    </reaction>
</comment>
<dbReference type="GO" id="GO:0006014">
    <property type="term" value="P:D-ribose metabolic process"/>
    <property type="evidence" value="ECO:0007669"/>
    <property type="project" value="TreeGrafter"/>
</dbReference>
<evidence type="ECO:0000313" key="7">
    <source>
        <dbReference type="Proteomes" id="UP000185744"/>
    </source>
</evidence>
<comment type="subunit">
    <text evidence="3">Homotetramer.</text>
</comment>
<comment type="pathway">
    <text evidence="5">Carbohydrate degradation; pentose phosphate pathway; D-ribose 5-phosphate from D-ribulose 5-phosphate (non-oxidative stage): step 1/1.</text>
</comment>
<dbReference type="InterPro" id="IPR020672">
    <property type="entry name" value="Ribose5P_isomerase_typA_subgr"/>
</dbReference>
<dbReference type="Gene3D" id="3.30.70.260">
    <property type="match status" value="1"/>
</dbReference>
<dbReference type="CDD" id="cd01398">
    <property type="entry name" value="RPI_A"/>
    <property type="match status" value="1"/>
</dbReference>
<dbReference type="AlphaFoldDB" id="A0A1Q6DUM4"/>
<dbReference type="STRING" id="1903181.BTN85_0521"/>
<evidence type="ECO:0000256" key="5">
    <source>
        <dbReference type="HAMAP-Rule" id="MF_00170"/>
    </source>
</evidence>
<feature type="active site" description="Proton acceptor" evidence="5">
    <location>
        <position position="111"/>
    </location>
</feature>
<sequence>MSIKKNGDELGKKKAAKSAISQIEDGMKVGLGTGSTVAEFVKLLSKEIKSRNLDIRAVCTSYQTKNLAIDNEIPIISYNETKSLDIGVDGADLVDENLNLLKGGGAAHLREKIMAKMTKKYSIIVDETKLCEKINEPIPIEVIPSAKNLVEKNLEELGGKPILREAEKKDGPVITDNGNFVLDCSFENLEKDKRDLEQLAKKIKETTGIVEHGLFIDLADEVHIGNKEKCYIKK</sequence>
<dbReference type="EMBL" id="MSDW01000001">
    <property type="protein sequence ID" value="OKY78037.1"/>
    <property type="molecule type" value="Genomic_DNA"/>
</dbReference>
<dbReference type="InParanoid" id="A0A1Q6DUM4"/>
<gene>
    <name evidence="5" type="primary">rpiA</name>
    <name evidence="6" type="ORF">BTN85_0521</name>
</gene>
<dbReference type="Pfam" id="PF06026">
    <property type="entry name" value="Rib_5-P_isom_A"/>
    <property type="match status" value="1"/>
</dbReference>
<evidence type="ECO:0000256" key="2">
    <source>
        <dbReference type="ARBA" id="ARBA00008088"/>
    </source>
</evidence>
<evidence type="ECO:0000313" key="6">
    <source>
        <dbReference type="EMBL" id="OKY78037.1"/>
    </source>
</evidence>
<accession>A0A1Q6DUM4</accession>
<dbReference type="GO" id="GO:0004751">
    <property type="term" value="F:ribose-5-phosphate isomerase activity"/>
    <property type="evidence" value="ECO:0007669"/>
    <property type="project" value="UniProtKB-UniRule"/>
</dbReference>
<dbReference type="SUPFAM" id="SSF75445">
    <property type="entry name" value="D-ribose-5-phosphate isomerase (RpiA), lid domain"/>
    <property type="match status" value="1"/>
</dbReference>
<evidence type="ECO:0000256" key="3">
    <source>
        <dbReference type="ARBA" id="ARBA00011881"/>
    </source>
</evidence>
<dbReference type="HAMAP" id="MF_00170">
    <property type="entry name" value="Rib_5P_isom_A"/>
    <property type="match status" value="1"/>
</dbReference>
<dbReference type="SUPFAM" id="SSF100950">
    <property type="entry name" value="NagB/RpiA/CoA transferase-like"/>
    <property type="match status" value="1"/>
</dbReference>
<dbReference type="GO" id="GO:0005829">
    <property type="term" value="C:cytosol"/>
    <property type="evidence" value="ECO:0007669"/>
    <property type="project" value="TreeGrafter"/>
</dbReference>
<comment type="subunit">
    <text evidence="5">Homodimer.</text>
</comment>
<organism evidence="6 7">
    <name type="scientific">Methanohalarchaeum thermophilum</name>
    <dbReference type="NCBI Taxonomy" id="1903181"/>
    <lineage>
        <taxon>Archaea</taxon>
        <taxon>Methanobacteriati</taxon>
        <taxon>Methanobacteriota</taxon>
        <taxon>Methanonatronarchaeia</taxon>
        <taxon>Methanonatronarchaeales</taxon>
        <taxon>Methanonatronarchaeaceae</taxon>
        <taxon>Candidatus Methanohalarchaeum</taxon>
    </lineage>
</organism>
<reference evidence="6" key="1">
    <citation type="submission" date="2016-12" db="EMBL/GenBank/DDBJ databases">
        <title>Discovery of methanogenic haloarchaea.</title>
        <authorList>
            <person name="Sorokin D.Y."/>
            <person name="Makarova K.S."/>
            <person name="Abbas B."/>
            <person name="Ferrer M."/>
            <person name="Golyshin P.N."/>
        </authorList>
    </citation>
    <scope>NUCLEOTIDE SEQUENCE [LARGE SCALE GENOMIC DNA]</scope>
    <source>
        <strain evidence="6">HMET1</strain>
    </source>
</reference>
<feature type="binding site" evidence="5">
    <location>
        <position position="129"/>
    </location>
    <ligand>
        <name>substrate</name>
    </ligand>
</feature>
<name>A0A1Q6DUM4_METT1</name>
<comment type="similarity">
    <text evidence="2 5">Belongs to the ribose 5-phosphate isomerase family.</text>
</comment>
<comment type="caution">
    <text evidence="6">The sequence shown here is derived from an EMBL/GenBank/DDBJ whole genome shotgun (WGS) entry which is preliminary data.</text>
</comment>
<dbReference type="FunCoup" id="A0A1Q6DUM4">
    <property type="interactions" value="219"/>
</dbReference>
<dbReference type="EC" id="5.3.1.6" evidence="5"/>
<dbReference type="FunFam" id="3.30.70.260:FF:000018">
    <property type="entry name" value="Ribose-5-phosphate isomerase A"/>
    <property type="match status" value="1"/>
</dbReference>
<evidence type="ECO:0000256" key="4">
    <source>
        <dbReference type="ARBA" id="ARBA00023235"/>
    </source>
</evidence>
<dbReference type="PANTHER" id="PTHR11934:SF0">
    <property type="entry name" value="RIBOSE-5-PHOSPHATE ISOMERASE"/>
    <property type="match status" value="1"/>
</dbReference>
<dbReference type="InterPro" id="IPR037171">
    <property type="entry name" value="NagB/RpiA_transferase-like"/>
</dbReference>